<evidence type="ECO:0000256" key="10">
    <source>
        <dbReference type="PIRSR" id="PIRSR611782-2"/>
    </source>
</evidence>
<dbReference type="InterPro" id="IPR011782">
    <property type="entry name" value="Pept_S1C_Do"/>
</dbReference>
<dbReference type="InterPro" id="IPR001478">
    <property type="entry name" value="PDZ"/>
</dbReference>
<evidence type="ECO:0000313" key="14">
    <source>
        <dbReference type="Proteomes" id="UP000316598"/>
    </source>
</evidence>
<comment type="caution">
    <text evidence="13">The sequence shown here is derived from an EMBL/GenBank/DDBJ whole genome shotgun (WGS) entry which is preliminary data.</text>
</comment>
<dbReference type="Pfam" id="PF13180">
    <property type="entry name" value="PDZ_2"/>
    <property type="match status" value="1"/>
</dbReference>
<gene>
    <name evidence="13" type="primary">degP_3</name>
    <name evidence="13" type="ORF">Pla22_39660</name>
</gene>
<dbReference type="SUPFAM" id="SSF50156">
    <property type="entry name" value="PDZ domain-like"/>
    <property type="match status" value="2"/>
</dbReference>
<dbReference type="Pfam" id="PF13365">
    <property type="entry name" value="Trypsin_2"/>
    <property type="match status" value="1"/>
</dbReference>
<feature type="compositionally biased region" description="Low complexity" evidence="11">
    <location>
        <begin position="430"/>
        <end position="447"/>
    </location>
</feature>
<keyword evidence="5" id="KW-0677">Repeat</keyword>
<dbReference type="InterPro" id="IPR041489">
    <property type="entry name" value="PDZ_6"/>
</dbReference>
<dbReference type="FunFam" id="2.40.10.10:FF:000001">
    <property type="entry name" value="Periplasmic serine protease DegS"/>
    <property type="match status" value="1"/>
</dbReference>
<organism evidence="13 14">
    <name type="scientific">Rubripirellula amarantea</name>
    <dbReference type="NCBI Taxonomy" id="2527999"/>
    <lineage>
        <taxon>Bacteria</taxon>
        <taxon>Pseudomonadati</taxon>
        <taxon>Planctomycetota</taxon>
        <taxon>Planctomycetia</taxon>
        <taxon>Pirellulales</taxon>
        <taxon>Pirellulaceae</taxon>
        <taxon>Rubripirellula</taxon>
    </lineage>
</organism>
<dbReference type="GO" id="GO:0004252">
    <property type="term" value="F:serine-type endopeptidase activity"/>
    <property type="evidence" value="ECO:0007669"/>
    <property type="project" value="InterPro"/>
</dbReference>
<evidence type="ECO:0000313" key="13">
    <source>
        <dbReference type="EMBL" id="TWT51189.1"/>
    </source>
</evidence>
<evidence type="ECO:0000259" key="12">
    <source>
        <dbReference type="PROSITE" id="PS50106"/>
    </source>
</evidence>
<dbReference type="NCBIfam" id="TIGR02037">
    <property type="entry name" value="degP_htrA_DO"/>
    <property type="match status" value="1"/>
</dbReference>
<feature type="binding site" evidence="10">
    <location>
        <position position="173"/>
    </location>
    <ligand>
        <name>substrate</name>
    </ligand>
</feature>
<evidence type="ECO:0000256" key="6">
    <source>
        <dbReference type="ARBA" id="ARBA00022764"/>
    </source>
</evidence>
<proteinExistence type="inferred from homology"/>
<dbReference type="PANTHER" id="PTHR22939:SF129">
    <property type="entry name" value="SERINE PROTEASE HTRA2, MITOCHONDRIAL"/>
    <property type="match status" value="1"/>
</dbReference>
<dbReference type="InterPro" id="IPR009003">
    <property type="entry name" value="Peptidase_S1_PA"/>
</dbReference>
<reference evidence="13 14" key="1">
    <citation type="submission" date="2019-02" db="EMBL/GenBank/DDBJ databases">
        <title>Deep-cultivation of Planctomycetes and their phenomic and genomic characterization uncovers novel biology.</title>
        <authorList>
            <person name="Wiegand S."/>
            <person name="Jogler M."/>
            <person name="Boedeker C."/>
            <person name="Pinto D."/>
            <person name="Vollmers J."/>
            <person name="Rivas-Marin E."/>
            <person name="Kohn T."/>
            <person name="Peeters S.H."/>
            <person name="Heuer A."/>
            <person name="Rast P."/>
            <person name="Oberbeckmann S."/>
            <person name="Bunk B."/>
            <person name="Jeske O."/>
            <person name="Meyerdierks A."/>
            <person name="Storesund J.E."/>
            <person name="Kallscheuer N."/>
            <person name="Luecker S."/>
            <person name="Lage O.M."/>
            <person name="Pohl T."/>
            <person name="Merkel B.J."/>
            <person name="Hornburger P."/>
            <person name="Mueller R.-W."/>
            <person name="Bruemmer F."/>
            <person name="Labrenz M."/>
            <person name="Spormann A.M."/>
            <person name="Op Den Camp H."/>
            <person name="Overmann J."/>
            <person name="Amann R."/>
            <person name="Jetten M.S.M."/>
            <person name="Mascher T."/>
            <person name="Medema M.H."/>
            <person name="Devos D.P."/>
            <person name="Kaster A.-K."/>
            <person name="Ovreas L."/>
            <person name="Rohde M."/>
            <person name="Galperin M.Y."/>
            <person name="Jogler C."/>
        </authorList>
    </citation>
    <scope>NUCLEOTIDE SEQUENCE [LARGE SCALE GENOMIC DNA]</scope>
    <source>
        <strain evidence="13 14">Pla22</strain>
    </source>
</reference>
<dbReference type="GO" id="GO:0006508">
    <property type="term" value="P:proteolysis"/>
    <property type="evidence" value="ECO:0007669"/>
    <property type="project" value="UniProtKB-KW"/>
</dbReference>
<evidence type="ECO:0000256" key="4">
    <source>
        <dbReference type="ARBA" id="ARBA00022729"/>
    </source>
</evidence>
<feature type="binding site" evidence="10">
    <location>
        <position position="203"/>
    </location>
    <ligand>
        <name>substrate</name>
    </ligand>
</feature>
<feature type="active site" description="Charge relay system" evidence="9">
    <location>
        <position position="203"/>
    </location>
</feature>
<feature type="domain" description="PDZ" evidence="12">
    <location>
        <begin position="321"/>
        <end position="386"/>
    </location>
</feature>
<comment type="subcellular location">
    <subcellularLocation>
        <location evidence="1">Periplasm</location>
    </subcellularLocation>
</comment>
<keyword evidence="6" id="KW-0574">Periplasm</keyword>
<keyword evidence="3 13" id="KW-0645">Protease</keyword>
<dbReference type="PRINTS" id="PR00834">
    <property type="entry name" value="PROTEASES2C"/>
</dbReference>
<protein>
    <submittedName>
        <fullName evidence="13">Periplasmic serine endoprotease DegP</fullName>
        <ecNumber evidence="13">3.4.21.107</ecNumber>
    </submittedName>
</protein>
<evidence type="ECO:0000256" key="8">
    <source>
        <dbReference type="ARBA" id="ARBA00022825"/>
    </source>
</evidence>
<dbReference type="Pfam" id="PF17820">
    <property type="entry name" value="PDZ_6"/>
    <property type="match status" value="1"/>
</dbReference>
<keyword evidence="14" id="KW-1185">Reference proteome</keyword>
<dbReference type="PROSITE" id="PS50106">
    <property type="entry name" value="PDZ"/>
    <property type="match status" value="2"/>
</dbReference>
<dbReference type="SUPFAM" id="SSF50494">
    <property type="entry name" value="Trypsin-like serine proteases"/>
    <property type="match status" value="1"/>
</dbReference>
<dbReference type="PANTHER" id="PTHR22939">
    <property type="entry name" value="SERINE PROTEASE FAMILY S1C HTRA-RELATED"/>
    <property type="match status" value="1"/>
</dbReference>
<evidence type="ECO:0000256" key="2">
    <source>
        <dbReference type="ARBA" id="ARBA00010541"/>
    </source>
</evidence>
<evidence type="ECO:0000256" key="1">
    <source>
        <dbReference type="ARBA" id="ARBA00004418"/>
    </source>
</evidence>
<evidence type="ECO:0000256" key="11">
    <source>
        <dbReference type="SAM" id="MobiDB-lite"/>
    </source>
</evidence>
<evidence type="ECO:0000256" key="5">
    <source>
        <dbReference type="ARBA" id="ARBA00022737"/>
    </source>
</evidence>
<feature type="domain" description="PDZ" evidence="12">
    <location>
        <begin position="451"/>
        <end position="528"/>
    </location>
</feature>
<sequence length="538" mass="56606">MQETLTKSTSTRTRRTRLAALVLALTTTGVAVSGFAIGESKVDLNKPRPSIVQNLSPDVQRALNNASDLSTAFRAVSESLLPSVVAIENRVDVAKTVSKSNGSTQPSADPFAHGNPFKGTPFEDFFSDKFDWNAFPMPHGKLAPRQLPKRMPSSGIGSGVVIDESGIILTNNHVVEGGGKVVVRTADGTKYEATAVWTDPSTDIAVVKIEGATDLVAAPLGDSDQMGIGDWVLALGQPFGLDSTVTAGIISAKNRGIRITDRENFLQTDAAINPGNSGGPLVNLKGEVIGINTAIHSRSGGNEGIGFAVPSNMARWVASQLIDNGKVQRAYLGVGIQPATHELAKQMNVKPNSGVVVTDVFPDTPAAEVGLESGDVIVKFDGQPVRKPLELQLLVERCEVGKKFPVEIVRNGKTIELSYTATSRPDEFGSLQASSSASQSDSPSATVSDWGVEVADVNSSIANQLGVQEDSGVVVTSVMDGSAAAEAGLEPGIVIKQVDRQAVDSVAELKQKLAEADDDVLLLVRTKNGSQFIVMTKS</sequence>
<evidence type="ECO:0000256" key="9">
    <source>
        <dbReference type="PIRSR" id="PIRSR611782-1"/>
    </source>
</evidence>
<accession>A0A5C5WM22</accession>
<evidence type="ECO:0000256" key="7">
    <source>
        <dbReference type="ARBA" id="ARBA00022801"/>
    </source>
</evidence>
<dbReference type="InterPro" id="IPR001940">
    <property type="entry name" value="Peptidase_S1C"/>
</dbReference>
<feature type="region of interest" description="Disordered" evidence="11">
    <location>
        <begin position="428"/>
        <end position="447"/>
    </location>
</feature>
<dbReference type="Proteomes" id="UP000316598">
    <property type="component" value="Unassembled WGS sequence"/>
</dbReference>
<keyword evidence="7 13" id="KW-0378">Hydrolase</keyword>
<feature type="binding site" evidence="10">
    <location>
        <begin position="275"/>
        <end position="277"/>
    </location>
    <ligand>
        <name>substrate</name>
    </ligand>
</feature>
<keyword evidence="8" id="KW-0720">Serine protease</keyword>
<comment type="similarity">
    <text evidence="2">Belongs to the peptidase S1C family.</text>
</comment>
<evidence type="ECO:0000256" key="3">
    <source>
        <dbReference type="ARBA" id="ARBA00022670"/>
    </source>
</evidence>
<dbReference type="GO" id="GO:0042597">
    <property type="term" value="C:periplasmic space"/>
    <property type="evidence" value="ECO:0007669"/>
    <property type="project" value="UniProtKB-SubCell"/>
</dbReference>
<feature type="active site" description="Charge relay system" evidence="9">
    <location>
        <position position="277"/>
    </location>
</feature>
<dbReference type="Gene3D" id="2.30.42.10">
    <property type="match status" value="2"/>
</dbReference>
<dbReference type="AlphaFoldDB" id="A0A5C5WM22"/>
<name>A0A5C5WM22_9BACT</name>
<keyword evidence="4" id="KW-0732">Signal</keyword>
<dbReference type="Gene3D" id="2.40.10.120">
    <property type="match status" value="1"/>
</dbReference>
<dbReference type="SMART" id="SM00228">
    <property type="entry name" value="PDZ"/>
    <property type="match status" value="2"/>
</dbReference>
<dbReference type="InterPro" id="IPR036034">
    <property type="entry name" value="PDZ_sf"/>
</dbReference>
<dbReference type="EC" id="3.4.21.107" evidence="13"/>
<feature type="active site" description="Charge relay system" evidence="9">
    <location>
        <position position="173"/>
    </location>
</feature>
<dbReference type="EMBL" id="SJPI01000002">
    <property type="protein sequence ID" value="TWT51189.1"/>
    <property type="molecule type" value="Genomic_DNA"/>
</dbReference>